<dbReference type="EMBL" id="KN818263">
    <property type="protein sequence ID" value="KIL63083.1"/>
    <property type="molecule type" value="Genomic_DNA"/>
</dbReference>
<evidence type="ECO:0000313" key="1">
    <source>
        <dbReference type="EMBL" id="KIL63083.1"/>
    </source>
</evidence>
<dbReference type="Proteomes" id="UP000054549">
    <property type="component" value="Unassembled WGS sequence"/>
</dbReference>
<dbReference type="AlphaFoldDB" id="A0A0C2X2Z0"/>
<organism evidence="1 2">
    <name type="scientific">Amanita muscaria (strain Koide BX008)</name>
    <dbReference type="NCBI Taxonomy" id="946122"/>
    <lineage>
        <taxon>Eukaryota</taxon>
        <taxon>Fungi</taxon>
        <taxon>Dikarya</taxon>
        <taxon>Basidiomycota</taxon>
        <taxon>Agaricomycotina</taxon>
        <taxon>Agaricomycetes</taxon>
        <taxon>Agaricomycetidae</taxon>
        <taxon>Agaricales</taxon>
        <taxon>Pluteineae</taxon>
        <taxon>Amanitaceae</taxon>
        <taxon>Amanita</taxon>
    </lineage>
</organism>
<protein>
    <submittedName>
        <fullName evidence="1">Uncharacterized protein</fullName>
    </submittedName>
</protein>
<gene>
    <name evidence="1" type="ORF">M378DRAFT_164970</name>
</gene>
<keyword evidence="2" id="KW-1185">Reference proteome</keyword>
<dbReference type="HOGENOM" id="CLU_3031888_0_0_1"/>
<proteinExistence type="predicted"/>
<reference evidence="1 2" key="1">
    <citation type="submission" date="2014-04" db="EMBL/GenBank/DDBJ databases">
        <title>Evolutionary Origins and Diversification of the Mycorrhizal Mutualists.</title>
        <authorList>
            <consortium name="DOE Joint Genome Institute"/>
            <consortium name="Mycorrhizal Genomics Consortium"/>
            <person name="Kohler A."/>
            <person name="Kuo A."/>
            <person name="Nagy L.G."/>
            <person name="Floudas D."/>
            <person name="Copeland A."/>
            <person name="Barry K.W."/>
            <person name="Cichocki N."/>
            <person name="Veneault-Fourrey C."/>
            <person name="LaButti K."/>
            <person name="Lindquist E.A."/>
            <person name="Lipzen A."/>
            <person name="Lundell T."/>
            <person name="Morin E."/>
            <person name="Murat C."/>
            <person name="Riley R."/>
            <person name="Ohm R."/>
            <person name="Sun H."/>
            <person name="Tunlid A."/>
            <person name="Henrissat B."/>
            <person name="Grigoriev I.V."/>
            <person name="Hibbett D.S."/>
            <person name="Martin F."/>
        </authorList>
    </citation>
    <scope>NUCLEOTIDE SEQUENCE [LARGE SCALE GENOMIC DNA]</scope>
    <source>
        <strain evidence="1 2">Koide BX008</strain>
    </source>
</reference>
<evidence type="ECO:0000313" key="2">
    <source>
        <dbReference type="Proteomes" id="UP000054549"/>
    </source>
</evidence>
<sequence>MSTHQRIVITGPSGLAPRFEINEFIQNEKFVTLFVRALRRCPFTCERVRGWRKRI</sequence>
<accession>A0A0C2X2Z0</accession>
<name>A0A0C2X2Z0_AMAMK</name>
<dbReference type="InParanoid" id="A0A0C2X2Z0"/>